<reference evidence="2 4" key="2">
    <citation type="submission" date="2018-06" db="EMBL/GenBank/DDBJ databases">
        <title>Genomic Encyclopedia of Type Strains, Phase III (KMG-III): the genomes of soil and plant-associated and newly described type strains.</title>
        <authorList>
            <person name="Whitman W."/>
        </authorList>
    </citation>
    <scope>NUCLEOTIDE SEQUENCE [LARGE SCALE GENOMIC DNA]</scope>
    <source>
        <strain evidence="2 4">CGMCC 1.15366</strain>
    </source>
</reference>
<organism evidence="2 4">
    <name type="scientific">Aliidiomarina maris</name>
    <dbReference type="NCBI Taxonomy" id="531312"/>
    <lineage>
        <taxon>Bacteria</taxon>
        <taxon>Pseudomonadati</taxon>
        <taxon>Pseudomonadota</taxon>
        <taxon>Gammaproteobacteria</taxon>
        <taxon>Alteromonadales</taxon>
        <taxon>Idiomarinaceae</taxon>
        <taxon>Aliidiomarina</taxon>
    </lineage>
</organism>
<proteinExistence type="predicted"/>
<keyword evidence="1" id="KW-0472">Membrane</keyword>
<dbReference type="RefSeq" id="WP_111570258.1">
    <property type="nucleotide sequence ID" value="NZ_PIPK01000002.1"/>
</dbReference>
<dbReference type="EMBL" id="PIPK01000002">
    <property type="protein sequence ID" value="RUO27555.1"/>
    <property type="molecule type" value="Genomic_DNA"/>
</dbReference>
<accession>A0A327WPS9</accession>
<name>A0A327WPS9_9GAMM</name>
<keyword evidence="1" id="KW-1133">Transmembrane helix</keyword>
<evidence type="ECO:0000313" key="3">
    <source>
        <dbReference type="EMBL" id="RUO27555.1"/>
    </source>
</evidence>
<evidence type="ECO:0000313" key="5">
    <source>
        <dbReference type="Proteomes" id="UP000287865"/>
    </source>
</evidence>
<evidence type="ECO:0000313" key="2">
    <source>
        <dbReference type="EMBL" id="RAJ93939.1"/>
    </source>
</evidence>
<keyword evidence="1" id="KW-0812">Transmembrane</keyword>
<reference evidence="3 5" key="1">
    <citation type="journal article" date="2018" name="Front. Microbiol.">
        <title>Genome-Based Analysis Reveals the Taxonomy and Diversity of the Family Idiomarinaceae.</title>
        <authorList>
            <person name="Liu Y."/>
            <person name="Lai Q."/>
            <person name="Shao Z."/>
        </authorList>
    </citation>
    <scope>NUCLEOTIDE SEQUENCE [LARGE SCALE GENOMIC DNA]</scope>
    <source>
        <strain evidence="3 5">CF12-14</strain>
    </source>
</reference>
<gene>
    <name evidence="2" type="ORF">B0I24_11542</name>
    <name evidence="3" type="ORF">CWE07_02690</name>
</gene>
<evidence type="ECO:0000313" key="4">
    <source>
        <dbReference type="Proteomes" id="UP000249203"/>
    </source>
</evidence>
<dbReference type="Proteomes" id="UP000249203">
    <property type="component" value="Unassembled WGS sequence"/>
</dbReference>
<dbReference type="Proteomes" id="UP000287865">
    <property type="component" value="Unassembled WGS sequence"/>
</dbReference>
<feature type="transmembrane region" description="Helical" evidence="1">
    <location>
        <begin position="12"/>
        <end position="35"/>
    </location>
</feature>
<protein>
    <submittedName>
        <fullName evidence="2">Uncharacterized protein</fullName>
    </submittedName>
</protein>
<dbReference type="EMBL" id="QLMD01000015">
    <property type="protein sequence ID" value="RAJ93939.1"/>
    <property type="molecule type" value="Genomic_DNA"/>
</dbReference>
<sequence length="163" mass="18250">MRIEGYKKPGLVVENVTITLLVFSPFFLAAIWAISTDNLTPILWVSMLFGFFSIALVVITDIVEYNKAGTTVLVDLNEGLIKYSSKQEPSSFSKIYFVGNGDSTKSYRLITVKADKSEEFSGRYYLFNKSLKEIRDSANNYSPVKVATLNGFQVVNRKLFGSS</sequence>
<evidence type="ECO:0000256" key="1">
    <source>
        <dbReference type="SAM" id="Phobius"/>
    </source>
</evidence>
<feature type="transmembrane region" description="Helical" evidence="1">
    <location>
        <begin position="41"/>
        <end position="59"/>
    </location>
</feature>
<dbReference type="OrthoDB" id="9979916at2"/>
<keyword evidence="5" id="KW-1185">Reference proteome</keyword>
<dbReference type="AlphaFoldDB" id="A0A327WPS9"/>
<comment type="caution">
    <text evidence="2">The sequence shown here is derived from an EMBL/GenBank/DDBJ whole genome shotgun (WGS) entry which is preliminary data.</text>
</comment>